<dbReference type="GeneID" id="10668556"/>
<reference evidence="2 3" key="1">
    <citation type="journal article" date="2014" name="Int. J. Syst. Evol. Microbiol.">
        <title>Methanobacterium paludis sp. nov. and a novel strain of Methanobacterium lacus isolated from northern peatlands.</title>
        <authorList>
            <person name="Cadillo-Quiroz H."/>
            <person name="Brauer S.L."/>
            <person name="Goodson N."/>
            <person name="Yavitt J.B."/>
            <person name="Zinder S.H."/>
        </authorList>
    </citation>
    <scope>NUCLEOTIDE SEQUENCE [LARGE SCALE GENOMIC DNA]</scope>
    <source>
        <strain evidence="3">DSM 25820 / JCM 18151 / SWAN1</strain>
    </source>
</reference>
<protein>
    <recommendedName>
        <fullName evidence="4">Class III signal peptide-containing protein</fullName>
    </recommendedName>
</protein>
<dbReference type="STRING" id="868131.MSWAN_1053"/>
<dbReference type="KEGG" id="mew:MSWAN_1053"/>
<name>F6D3T0_METPW</name>
<accession>F6D3T0</accession>
<keyword evidence="1" id="KW-0472">Membrane</keyword>
<evidence type="ECO:0000313" key="2">
    <source>
        <dbReference type="EMBL" id="AEG18074.1"/>
    </source>
</evidence>
<dbReference type="AlphaFoldDB" id="F6D3T0"/>
<dbReference type="eggNOG" id="arCOG06473">
    <property type="taxonomic scope" value="Archaea"/>
</dbReference>
<organism evidence="2 3">
    <name type="scientific">Methanobacterium paludis (strain DSM 25820 / JCM 18151 / SWAN1)</name>
    <dbReference type="NCBI Taxonomy" id="868131"/>
    <lineage>
        <taxon>Archaea</taxon>
        <taxon>Methanobacteriati</taxon>
        <taxon>Methanobacteriota</taxon>
        <taxon>Methanomada group</taxon>
        <taxon>Methanobacteria</taxon>
        <taxon>Methanobacteriales</taxon>
        <taxon>Methanobacteriaceae</taxon>
        <taxon>Methanobacterium</taxon>
    </lineage>
</organism>
<dbReference type="EMBL" id="CP002772">
    <property type="protein sequence ID" value="AEG18074.1"/>
    <property type="molecule type" value="Genomic_DNA"/>
</dbReference>
<dbReference type="OrthoDB" id="71473at2157"/>
<dbReference type="RefSeq" id="WP_013825576.1">
    <property type="nucleotide sequence ID" value="NC_015574.1"/>
</dbReference>
<sequence length="134" mass="14542">MKMDQRAQISIEYVLFLAMVVVIVSLFGVYVSDQSELNSVSAAVKLGAENATTNMVITNSGMAPVRVTSINETANGTNENLTVMFSNTLTSDLQKQIINSTIQSLIKGGYNNITNTTSSINLITKRHNYTITMG</sequence>
<dbReference type="HOGENOM" id="CLU_159733_0_0_2"/>
<dbReference type="Proteomes" id="UP000009231">
    <property type="component" value="Chromosome"/>
</dbReference>
<keyword evidence="1" id="KW-0812">Transmembrane</keyword>
<evidence type="ECO:0000256" key="1">
    <source>
        <dbReference type="SAM" id="Phobius"/>
    </source>
</evidence>
<evidence type="ECO:0000313" key="3">
    <source>
        <dbReference type="Proteomes" id="UP000009231"/>
    </source>
</evidence>
<gene>
    <name evidence="2" type="ordered locus">MSWAN_1053</name>
</gene>
<keyword evidence="3" id="KW-1185">Reference proteome</keyword>
<keyword evidence="1" id="KW-1133">Transmembrane helix</keyword>
<feature type="transmembrane region" description="Helical" evidence="1">
    <location>
        <begin position="12"/>
        <end position="31"/>
    </location>
</feature>
<evidence type="ECO:0008006" key="4">
    <source>
        <dbReference type="Google" id="ProtNLM"/>
    </source>
</evidence>
<proteinExistence type="predicted"/>